<reference evidence="1" key="1">
    <citation type="submission" date="2020-04" db="EMBL/GenBank/DDBJ databases">
        <authorList>
            <person name="Alioto T."/>
            <person name="Alioto T."/>
            <person name="Gomez Garrido J."/>
        </authorList>
    </citation>
    <scope>NUCLEOTIDE SEQUENCE</scope>
    <source>
        <strain evidence="1">A484AB</strain>
    </source>
</reference>
<dbReference type="InterPro" id="IPR043502">
    <property type="entry name" value="DNA/RNA_pol_sf"/>
</dbReference>
<dbReference type="Gene3D" id="3.10.10.10">
    <property type="entry name" value="HIV Type 1 Reverse Transcriptase, subunit A, domain 1"/>
    <property type="match status" value="2"/>
</dbReference>
<name>A0A6S7KNE8_PARCT</name>
<dbReference type="CDD" id="cd01647">
    <property type="entry name" value="RT_LTR"/>
    <property type="match status" value="1"/>
</dbReference>
<gene>
    <name evidence="1" type="ORF">PACLA_8A057730</name>
</gene>
<dbReference type="SUPFAM" id="SSF50630">
    <property type="entry name" value="Acid proteases"/>
    <property type="match status" value="1"/>
</dbReference>
<dbReference type="PROSITE" id="PS50878">
    <property type="entry name" value="RT_POL"/>
    <property type="match status" value="1"/>
</dbReference>
<protein>
    <submittedName>
        <fullName evidence="1">Uncharacterized protein</fullName>
    </submittedName>
</protein>
<dbReference type="InterPro" id="IPR021109">
    <property type="entry name" value="Peptidase_aspartic_dom_sf"/>
</dbReference>
<dbReference type="PANTHER" id="PTHR37984:SF14">
    <property type="entry name" value="RIBONUCLEASE H"/>
    <property type="match status" value="1"/>
</dbReference>
<evidence type="ECO:0000313" key="1">
    <source>
        <dbReference type="EMBL" id="CAB4022048.1"/>
    </source>
</evidence>
<dbReference type="InterPro" id="IPR050951">
    <property type="entry name" value="Retrovirus_Pol_polyprotein"/>
</dbReference>
<dbReference type="OrthoDB" id="5972177at2759"/>
<proteinExistence type="predicted"/>
<keyword evidence="2" id="KW-1185">Reference proteome</keyword>
<accession>A0A6S7KNE8</accession>
<dbReference type="InterPro" id="IPR000477">
    <property type="entry name" value="RT_dom"/>
</dbReference>
<evidence type="ECO:0000313" key="2">
    <source>
        <dbReference type="Proteomes" id="UP001152795"/>
    </source>
</evidence>
<dbReference type="PANTHER" id="PTHR37984">
    <property type="entry name" value="PROTEIN CBG26694"/>
    <property type="match status" value="1"/>
</dbReference>
<dbReference type="AlphaFoldDB" id="A0A6S7KNE8"/>
<dbReference type="InterPro" id="IPR043128">
    <property type="entry name" value="Rev_trsase/Diguanyl_cyclase"/>
</dbReference>
<organism evidence="1 2">
    <name type="scientific">Paramuricea clavata</name>
    <name type="common">Red gorgonian</name>
    <name type="synonym">Violescent sea-whip</name>
    <dbReference type="NCBI Taxonomy" id="317549"/>
    <lineage>
        <taxon>Eukaryota</taxon>
        <taxon>Metazoa</taxon>
        <taxon>Cnidaria</taxon>
        <taxon>Anthozoa</taxon>
        <taxon>Octocorallia</taxon>
        <taxon>Malacalcyonacea</taxon>
        <taxon>Plexauridae</taxon>
        <taxon>Paramuricea</taxon>
    </lineage>
</organism>
<dbReference type="FunFam" id="3.10.10.10:FF:000003">
    <property type="entry name" value="Retrovirus-related Pol polyprotein from transposon 297-like Protein"/>
    <property type="match status" value="1"/>
</dbReference>
<dbReference type="SUPFAM" id="SSF56672">
    <property type="entry name" value="DNA/RNA polymerases"/>
    <property type="match status" value="1"/>
</dbReference>
<dbReference type="Pfam" id="PF00078">
    <property type="entry name" value="RVT_1"/>
    <property type="match status" value="1"/>
</dbReference>
<dbReference type="Gene3D" id="3.30.70.270">
    <property type="match status" value="1"/>
</dbReference>
<comment type="caution">
    <text evidence="1">The sequence shown here is derived from an EMBL/GenBank/DDBJ whole genome shotgun (WGS) entry which is preliminary data.</text>
</comment>
<dbReference type="Proteomes" id="UP001152795">
    <property type="component" value="Unassembled WGS sequence"/>
</dbReference>
<dbReference type="EMBL" id="CACRXK020011776">
    <property type="protein sequence ID" value="CAB4022048.1"/>
    <property type="molecule type" value="Genomic_DNA"/>
</dbReference>
<sequence>MELDTGSAVSILPYDMFLERFRDKKFAKTTTVLKTYTGELIVPVCCLTMQVEYLDQSCLLPLHVVQTKGSVLMGRDWLYKLRLKWKTIKLLKSSDPSHCNPRTTTQEKLKNLLDTYAEVFEDKLGTFKSAKARITLKEGSQPQFRKTRQAPYSLRPKVEEELKRLQGEGILSKVEWSDWATPIVPVPKQDGSVRICGDFKGGGKKFSKIDLRLAYHQIELEEESKKYLTINTPMGLFQYNRLVFGITSAPNIWQRTIDQILEGTSGISCILDDMIVTGKSDAEHIANLKEVLRRLHHHGLRANKSKCEFFKEKITFCGHDINSDRQDSCNGECPSPPECCRGTLLPVIGELLPQIPAKPCYNPASDAKLQLVAQN</sequence>